<keyword evidence="2" id="KW-1185">Reference proteome</keyword>
<reference evidence="1" key="1">
    <citation type="submission" date="2020-08" db="EMBL/GenBank/DDBJ databases">
        <title>Multicomponent nature underlies the extraordinary mechanical properties of spider dragline silk.</title>
        <authorList>
            <person name="Kono N."/>
            <person name="Nakamura H."/>
            <person name="Mori M."/>
            <person name="Yoshida Y."/>
            <person name="Ohtoshi R."/>
            <person name="Malay A.D."/>
            <person name="Moran D.A.P."/>
            <person name="Tomita M."/>
            <person name="Numata K."/>
            <person name="Arakawa K."/>
        </authorList>
    </citation>
    <scope>NUCLEOTIDE SEQUENCE</scope>
</reference>
<evidence type="ECO:0000313" key="1">
    <source>
        <dbReference type="EMBL" id="GFU07019.1"/>
    </source>
</evidence>
<organism evidence="1 2">
    <name type="scientific">Nephila pilipes</name>
    <name type="common">Giant wood spider</name>
    <name type="synonym">Nephila maculata</name>
    <dbReference type="NCBI Taxonomy" id="299642"/>
    <lineage>
        <taxon>Eukaryota</taxon>
        <taxon>Metazoa</taxon>
        <taxon>Ecdysozoa</taxon>
        <taxon>Arthropoda</taxon>
        <taxon>Chelicerata</taxon>
        <taxon>Arachnida</taxon>
        <taxon>Araneae</taxon>
        <taxon>Araneomorphae</taxon>
        <taxon>Entelegynae</taxon>
        <taxon>Araneoidea</taxon>
        <taxon>Nephilidae</taxon>
        <taxon>Nephila</taxon>
    </lineage>
</organism>
<protein>
    <submittedName>
        <fullName evidence="1">Integrase catalytic domain-containing protein</fullName>
    </submittedName>
</protein>
<dbReference type="AlphaFoldDB" id="A0A8X6Q5C2"/>
<name>A0A8X6Q5C2_NEPPI</name>
<dbReference type="Proteomes" id="UP000887013">
    <property type="component" value="Unassembled WGS sequence"/>
</dbReference>
<proteinExistence type="predicted"/>
<comment type="caution">
    <text evidence="1">The sequence shown here is derived from an EMBL/GenBank/DDBJ whole genome shotgun (WGS) entry which is preliminary data.</text>
</comment>
<accession>A0A8X6Q5C2</accession>
<sequence>MAVVVALHRKRGNLKGQLTKLLSAITDEETMDIPQLEAMLEILKKVQEKFEILKEDYYKSASDEEYLTIEASLLEIDQEIQHLEPIPLPVFTGRLDEFNSFKSQFFTLIHDNKELTDNDIEKYREQYPAATEMLDTCLYVDDVISCADDISQALKISKDADTIMKDASMKLRKWNSNDQTLMKTWEYEGLRHILVTRKTILESNHQKF</sequence>
<gene>
    <name evidence="1" type="primary">AVEN_270133_1</name>
    <name evidence="1" type="ORF">NPIL_11361</name>
</gene>
<dbReference type="EMBL" id="BMAW01124256">
    <property type="protein sequence ID" value="GFU07019.1"/>
    <property type="molecule type" value="Genomic_DNA"/>
</dbReference>
<evidence type="ECO:0000313" key="2">
    <source>
        <dbReference type="Proteomes" id="UP000887013"/>
    </source>
</evidence>